<dbReference type="PANTHER" id="PTHR15462:SF8">
    <property type="entry name" value="SERINE PROTEASE"/>
    <property type="match status" value="1"/>
</dbReference>
<organism evidence="2 3">
    <name type="scientific">Trichoderma ghanense</name>
    <dbReference type="NCBI Taxonomy" id="65468"/>
    <lineage>
        <taxon>Eukaryota</taxon>
        <taxon>Fungi</taxon>
        <taxon>Dikarya</taxon>
        <taxon>Ascomycota</taxon>
        <taxon>Pezizomycotina</taxon>
        <taxon>Sordariomycetes</taxon>
        <taxon>Hypocreomycetidae</taxon>
        <taxon>Hypocreales</taxon>
        <taxon>Hypocreaceae</taxon>
        <taxon>Trichoderma</taxon>
    </lineage>
</organism>
<dbReference type="InterPro" id="IPR050966">
    <property type="entry name" value="Glutamyl_endopeptidase"/>
</dbReference>
<dbReference type="InterPro" id="IPR009003">
    <property type="entry name" value="Peptidase_S1_PA"/>
</dbReference>
<name>A0ABY2HAY8_9HYPO</name>
<sequence>MFYRLEFDFASDTIMEYPRILAAEDGHRTRAQNAQPEILNILDRDNFDLRNTIVRLQFKFGASTRHGTGFFVNLPSPTFDVILTAAHNLIDGNKVRAEELMVIYADNEPELATKVEICPQYLDMLETRPRSDDRAIHDYGVILLAKDEKKKPKRQGLGLSLALGSNGTLQSPKEVRVYGYGETGGEGLLHSSGPLKRVTAQLEYQAPTEPGMSGSPVWIPYGGQAMAVGVHNMRPKSSGSGSRGARITDQVFRNICRWADVGFFNRRLCAVGKKKASSSTNGEQQPTHNTYLAFSPHCDFAKVFLGSSEAAAAQDNVSFDILPASIPPSWAAKASPLWAFRFHKPPGWGDKDRCWVEWQPKRQKAVLVSALKEVNLVRLQERQKSGRQQTWVTVKSGNKLVRVVLPVGNETGNQELRLYDDDRDEDDVQDGMTEFAGVSFADQGDDSGLGKSMFRIE</sequence>
<dbReference type="Gene3D" id="2.40.10.10">
    <property type="entry name" value="Trypsin-like serine proteases"/>
    <property type="match status" value="2"/>
</dbReference>
<dbReference type="PANTHER" id="PTHR15462">
    <property type="entry name" value="SERINE PROTEASE"/>
    <property type="match status" value="1"/>
</dbReference>
<proteinExistence type="predicted"/>
<keyword evidence="1" id="KW-0732">Signal</keyword>
<gene>
    <name evidence="2" type="ORF">CCMA1212_003972</name>
</gene>
<dbReference type="GeneID" id="300575749"/>
<dbReference type="SUPFAM" id="SSF50494">
    <property type="entry name" value="Trypsin-like serine proteases"/>
    <property type="match status" value="1"/>
</dbReference>
<dbReference type="Proteomes" id="UP001642720">
    <property type="component" value="Unassembled WGS sequence"/>
</dbReference>
<dbReference type="InterPro" id="IPR043504">
    <property type="entry name" value="Peptidase_S1_PA_chymotrypsin"/>
</dbReference>
<reference evidence="2 3" key="1">
    <citation type="submission" date="2018-01" db="EMBL/GenBank/DDBJ databases">
        <title>Genome characterization of the sugarcane-associated fungus Trichoderma ghanense CCMA-1212 and their application in lignocelulose bioconversion.</title>
        <authorList>
            <person name="Steindorff A.S."/>
            <person name="Mendes T.D."/>
            <person name="Vilela E.S.D."/>
            <person name="Rodrigues D.S."/>
            <person name="Formighieri E.F."/>
            <person name="Melo I.S."/>
            <person name="Favaro L.C.L."/>
        </authorList>
    </citation>
    <scope>NUCLEOTIDE SEQUENCE [LARGE SCALE GENOMIC DNA]</scope>
    <source>
        <strain evidence="2 3">CCMA-1212</strain>
    </source>
</reference>
<dbReference type="RefSeq" id="XP_073560249.1">
    <property type="nucleotide sequence ID" value="XM_073701299.1"/>
</dbReference>
<evidence type="ECO:0008006" key="4">
    <source>
        <dbReference type="Google" id="ProtNLM"/>
    </source>
</evidence>
<evidence type="ECO:0000313" key="2">
    <source>
        <dbReference type="EMBL" id="TFB04048.1"/>
    </source>
</evidence>
<protein>
    <recommendedName>
        <fullName evidence="4">Serine protease</fullName>
    </recommendedName>
</protein>
<evidence type="ECO:0000256" key="1">
    <source>
        <dbReference type="ARBA" id="ARBA00022729"/>
    </source>
</evidence>
<accession>A0ABY2HAY8</accession>
<dbReference type="EMBL" id="PPTA01000004">
    <property type="protein sequence ID" value="TFB04048.1"/>
    <property type="molecule type" value="Genomic_DNA"/>
</dbReference>
<evidence type="ECO:0000313" key="3">
    <source>
        <dbReference type="Proteomes" id="UP001642720"/>
    </source>
</evidence>
<keyword evidence="3" id="KW-1185">Reference proteome</keyword>
<comment type="caution">
    <text evidence="2">The sequence shown here is derived from an EMBL/GenBank/DDBJ whole genome shotgun (WGS) entry which is preliminary data.</text>
</comment>